<dbReference type="Pfam" id="PF11705">
    <property type="entry name" value="RNA_pol_3_Rpc31"/>
    <property type="match status" value="1"/>
</dbReference>
<proteinExistence type="inferred from homology"/>
<dbReference type="GO" id="GO:0006383">
    <property type="term" value="P:transcription by RNA polymerase III"/>
    <property type="evidence" value="ECO:0007669"/>
    <property type="project" value="UniProtKB-UniRule"/>
</dbReference>
<comment type="similarity">
    <text evidence="2 4">Belongs to the eukaryotic RPC7 RNA polymerase subunit family.</text>
</comment>
<evidence type="ECO:0000256" key="1">
    <source>
        <dbReference type="ARBA" id="ARBA00004123"/>
    </source>
</evidence>
<comment type="subcellular location">
    <subcellularLocation>
        <location evidence="1 4">Nucleus</location>
    </subcellularLocation>
</comment>
<dbReference type="GeneID" id="35596822"/>
<dbReference type="OrthoDB" id="5377312at2759"/>
<dbReference type="PANTHER" id="PTHR15367">
    <property type="entry name" value="DNA-DIRECTED RNA POLYMERASE III"/>
    <property type="match status" value="1"/>
</dbReference>
<gene>
    <name evidence="6" type="ORF">RCC_01584</name>
</gene>
<feature type="region of interest" description="Disordered" evidence="5">
    <location>
        <begin position="168"/>
        <end position="243"/>
    </location>
</feature>
<evidence type="ECO:0000256" key="3">
    <source>
        <dbReference type="ARBA" id="ARBA00023242"/>
    </source>
</evidence>
<sequence length="243" mass="26493">MSRGGRGGGPAGVGRMNGQALPFDVDTALEDQVALNSYQTDDWANSMFPPMNVHMAPSATTFEKKLVQIMRETNEDRRNSPFYLGDATGKRDASTFNAFEDVNTFSYKKAKRLHSEKPDLDNVPLIREILPPELAHFATDGDDPTVVSEARAKNLAFLKKKRIDKLARFDEGADADAPADDDDDDDDKDGDGDEDGVEAPSDNDFSEDDSDMGDDYNAEKYFDDGEGDDDGGGEEGGGGDDWS</sequence>
<organism evidence="6 7">
    <name type="scientific">Ramularia collo-cygni</name>
    <dbReference type="NCBI Taxonomy" id="112498"/>
    <lineage>
        <taxon>Eukaryota</taxon>
        <taxon>Fungi</taxon>
        <taxon>Dikarya</taxon>
        <taxon>Ascomycota</taxon>
        <taxon>Pezizomycotina</taxon>
        <taxon>Dothideomycetes</taxon>
        <taxon>Dothideomycetidae</taxon>
        <taxon>Mycosphaerellales</taxon>
        <taxon>Mycosphaerellaceae</taxon>
        <taxon>Ramularia</taxon>
    </lineage>
</organism>
<dbReference type="STRING" id="112498.A0A2D3USR7"/>
<name>A0A2D3USR7_9PEZI</name>
<reference evidence="6 7" key="1">
    <citation type="submission" date="2016-03" db="EMBL/GenBank/DDBJ databases">
        <authorList>
            <person name="Ploux O."/>
        </authorList>
    </citation>
    <scope>NUCLEOTIDE SEQUENCE [LARGE SCALE GENOMIC DNA]</scope>
    <source>
        <strain evidence="6 7">URUG2</strain>
    </source>
</reference>
<feature type="compositionally biased region" description="Gly residues" evidence="5">
    <location>
        <begin position="234"/>
        <end position="243"/>
    </location>
</feature>
<accession>A0A2D3USR7</accession>
<evidence type="ECO:0000313" key="7">
    <source>
        <dbReference type="Proteomes" id="UP000225277"/>
    </source>
</evidence>
<evidence type="ECO:0000256" key="5">
    <source>
        <dbReference type="SAM" id="MobiDB-lite"/>
    </source>
</evidence>
<dbReference type="Proteomes" id="UP000225277">
    <property type="component" value="Unassembled WGS sequence"/>
</dbReference>
<feature type="compositionally biased region" description="Acidic residues" evidence="5">
    <location>
        <begin position="224"/>
        <end position="233"/>
    </location>
</feature>
<keyword evidence="3 4" id="KW-0539">Nucleus</keyword>
<feature type="compositionally biased region" description="Acidic residues" evidence="5">
    <location>
        <begin position="204"/>
        <end position="216"/>
    </location>
</feature>
<comment type="subunit">
    <text evidence="4">Component of the RNA polymerase III (Pol III) complex.</text>
</comment>
<evidence type="ECO:0000313" key="6">
    <source>
        <dbReference type="EMBL" id="CZT15750.1"/>
    </source>
</evidence>
<dbReference type="PANTHER" id="PTHR15367:SF2">
    <property type="entry name" value="DNA-DIRECTED RNA POLYMERASE III SUBUNIT"/>
    <property type="match status" value="1"/>
</dbReference>
<evidence type="ECO:0000256" key="4">
    <source>
        <dbReference type="PIRNR" id="PIRNR000777"/>
    </source>
</evidence>
<dbReference type="RefSeq" id="XP_023622646.1">
    <property type="nucleotide sequence ID" value="XM_023766878.1"/>
</dbReference>
<protein>
    <recommendedName>
        <fullName evidence="4">DNA-directed RNA polymerase III subunit</fullName>
    </recommendedName>
</protein>
<dbReference type="AlphaFoldDB" id="A0A2D3USR7"/>
<feature type="compositionally biased region" description="Acidic residues" evidence="5">
    <location>
        <begin position="172"/>
        <end position="197"/>
    </location>
</feature>
<dbReference type="EMBL" id="FJUY01000002">
    <property type="protein sequence ID" value="CZT15750.1"/>
    <property type="molecule type" value="Genomic_DNA"/>
</dbReference>
<dbReference type="InterPro" id="IPR024661">
    <property type="entry name" value="RNA_pol_III_Rpc31"/>
</dbReference>
<dbReference type="PIRSF" id="PIRSF000777">
    <property type="entry name" value="RNA_polIII_C31"/>
    <property type="match status" value="1"/>
</dbReference>
<evidence type="ECO:0000256" key="2">
    <source>
        <dbReference type="ARBA" id="ARBA00008352"/>
    </source>
</evidence>
<dbReference type="GO" id="GO:0005666">
    <property type="term" value="C:RNA polymerase III complex"/>
    <property type="evidence" value="ECO:0007669"/>
    <property type="project" value="UniProtKB-UniRule"/>
</dbReference>
<comment type="function">
    <text evidence="4">DNA-dependent RNA polymerase catalyzes the transcription of DNA into RNA using the four ribonucleoside triphosphates as substrates. Specific peripheric component of RNA polymerase III which synthesizes small RNAs, such as 5S rRNA and tRNAs.</text>
</comment>
<keyword evidence="7" id="KW-1185">Reference proteome</keyword>